<reference evidence="2" key="1">
    <citation type="submission" date="2019-06" db="EMBL/GenBank/DDBJ databases">
        <authorList>
            <consortium name="NARMS: The National Antimicrobial Resistance Monitoring System"/>
        </authorList>
    </citation>
    <scope>NUCLEOTIDE SEQUENCE</scope>
    <source>
        <strain evidence="2">FSIS11922028</strain>
    </source>
</reference>
<keyword evidence="1" id="KW-0812">Transmembrane</keyword>
<organism evidence="2">
    <name type="scientific">Salmonella enterica</name>
    <name type="common">Salmonella choleraesuis</name>
    <dbReference type="NCBI Taxonomy" id="28901"/>
    <lineage>
        <taxon>Bacteria</taxon>
        <taxon>Pseudomonadati</taxon>
        <taxon>Pseudomonadota</taxon>
        <taxon>Gammaproteobacteria</taxon>
        <taxon>Enterobacterales</taxon>
        <taxon>Enterobacteriaceae</taxon>
        <taxon>Salmonella</taxon>
    </lineage>
</organism>
<name>A0A5Y2QCD3_SALER</name>
<accession>A0A5Y2QCD3</accession>
<evidence type="ECO:0000313" key="2">
    <source>
        <dbReference type="EMBL" id="ECF4713171.1"/>
    </source>
</evidence>
<dbReference type="AlphaFoldDB" id="A0A5Y2QCD3"/>
<keyword evidence="1" id="KW-1133">Transmembrane helix</keyword>
<feature type="transmembrane region" description="Helical" evidence="1">
    <location>
        <begin position="31"/>
        <end position="53"/>
    </location>
</feature>
<dbReference type="RefSeq" id="WP_149866111.1">
    <property type="nucleotide sequence ID" value="NZ_JBPQBF010000001.1"/>
</dbReference>
<comment type="caution">
    <text evidence="2">The sequence shown here is derived from an EMBL/GenBank/DDBJ whole genome shotgun (WGS) entry which is preliminary data.</text>
</comment>
<protein>
    <submittedName>
        <fullName evidence="2">Uncharacterized protein</fullName>
    </submittedName>
</protein>
<sequence>MMEAVFVLFSKLLLAFGFSFSDKVDTLGVFYCIGGFLGLTVIVLIMFVLFVALRQFIHNFKVKRSYEYKIGKMLSDIIDNNAEK</sequence>
<keyword evidence="1" id="KW-0472">Membrane</keyword>
<gene>
    <name evidence="2" type="ORF">FK359_23715</name>
</gene>
<proteinExistence type="predicted"/>
<evidence type="ECO:0000256" key="1">
    <source>
        <dbReference type="SAM" id="Phobius"/>
    </source>
</evidence>
<dbReference type="EMBL" id="AAILHG010000088">
    <property type="protein sequence ID" value="ECF4713171.1"/>
    <property type="molecule type" value="Genomic_DNA"/>
</dbReference>